<dbReference type="Gene3D" id="3.40.50.2060">
    <property type="match status" value="1"/>
</dbReference>
<dbReference type="EMBL" id="CP031044">
    <property type="protein sequence ID" value="QDZ23728.1"/>
    <property type="molecule type" value="Genomic_DNA"/>
</dbReference>
<keyword evidence="3" id="KW-1185">Reference proteome</keyword>
<organism evidence="2 3">
    <name type="scientific">Chloropicon primus</name>
    <dbReference type="NCBI Taxonomy" id="1764295"/>
    <lineage>
        <taxon>Eukaryota</taxon>
        <taxon>Viridiplantae</taxon>
        <taxon>Chlorophyta</taxon>
        <taxon>Chloropicophyceae</taxon>
        <taxon>Chloropicales</taxon>
        <taxon>Chloropicaceae</taxon>
        <taxon>Chloropicon</taxon>
    </lineage>
</organism>
<dbReference type="Pfam" id="PF00995">
    <property type="entry name" value="Sec1"/>
    <property type="match status" value="1"/>
</dbReference>
<dbReference type="Proteomes" id="UP000316726">
    <property type="component" value="Chromosome 11"/>
</dbReference>
<comment type="similarity">
    <text evidence="1">Belongs to the STXBP/unc-18/SEC1 family.</text>
</comment>
<dbReference type="Gene3D" id="3.40.50.1910">
    <property type="match status" value="1"/>
</dbReference>
<dbReference type="InterPro" id="IPR001619">
    <property type="entry name" value="Sec1-like"/>
</dbReference>
<proteinExistence type="inferred from homology"/>
<dbReference type="PIRSF" id="PIRSF005715">
    <property type="entry name" value="VPS45_Sec1"/>
    <property type="match status" value="1"/>
</dbReference>
<dbReference type="GO" id="GO:0016192">
    <property type="term" value="P:vesicle-mediated transport"/>
    <property type="evidence" value="ECO:0007669"/>
    <property type="project" value="InterPro"/>
</dbReference>
<dbReference type="InterPro" id="IPR027482">
    <property type="entry name" value="Sec1-like_dom2"/>
</dbReference>
<sequence>MVKLPDLAKDYIQKMIQRAGPGAKVLLVDSETKQYLSTVYTQSDVLKQEVFLVERIDNETVEKLMHMKAVCFLRPSYSSLRALSRHLRDPKFGEYHLFYTNSVRDSYLQDLAQADGQELVKQIHEYYVDYMVLDSHLFTVPSLEARGNAAGSGGEGHASSFLCAPYVDRQELLGDVDRTVEAIAALLLSLKVRKPCIRYQRSSDVAFQISESLYRLTYCQGEGLFATERGSIEPLVLILDRTSDPVTPLLTQWTYQAMVHDLLGIRNNRVDLTSKSILSKVPKDQSQVVLSSEQDEFFKKEMYNNYGDLGIEIKNLVDGFQEASKMNHNIQSIEDMQRFVENYPEFRSKQGNVSKHVTLMTELSRIVEEGNLMNASEIEQEIACNSSLRAGSIYNEVVDIIRDHKVKEDHKVKLAMIFAVRFEKDGETVSRLISELIDVGVPVRKTNLVREILDYGGQGKRDDDLFGGNKSFLSRASTAMKGLKGVDNVYTQHEPLIASIADQLLKGKLKEHDYPCHAQVPQVDAKQVKELIIFIAGGVTYEESKFIASMQQQYTNLKIFLGGNGVLNSNQFLSSMSARHRMSQH</sequence>
<dbReference type="Gene3D" id="3.90.830.10">
    <property type="entry name" value="Syntaxin Binding Protein 1, Chain A, domain 2"/>
    <property type="match status" value="1"/>
</dbReference>
<gene>
    <name evidence="2" type="ORF">A3770_11p62460</name>
</gene>
<dbReference type="AlphaFoldDB" id="A0A5B8MSJ0"/>
<evidence type="ECO:0000313" key="2">
    <source>
        <dbReference type="EMBL" id="QDZ23728.1"/>
    </source>
</evidence>
<evidence type="ECO:0000313" key="3">
    <source>
        <dbReference type="Proteomes" id="UP000316726"/>
    </source>
</evidence>
<name>A0A5B8MSJ0_9CHLO</name>
<dbReference type="InterPro" id="IPR036045">
    <property type="entry name" value="Sec1-like_sf"/>
</dbReference>
<dbReference type="InterPro" id="IPR043127">
    <property type="entry name" value="Sec-1-like_dom3a"/>
</dbReference>
<reference evidence="2 3" key="1">
    <citation type="submission" date="2018-07" db="EMBL/GenBank/DDBJ databases">
        <title>The complete nuclear genome of the prasinophyte Chloropicon primus (CCMP1205).</title>
        <authorList>
            <person name="Pombert J.-F."/>
            <person name="Otis C."/>
            <person name="Turmel M."/>
            <person name="Lemieux C."/>
        </authorList>
    </citation>
    <scope>NUCLEOTIDE SEQUENCE [LARGE SCALE GENOMIC DNA]</scope>
    <source>
        <strain evidence="2 3">CCMP1205</strain>
    </source>
</reference>
<evidence type="ECO:0000256" key="1">
    <source>
        <dbReference type="ARBA" id="ARBA00009884"/>
    </source>
</evidence>
<dbReference type="InterPro" id="IPR043154">
    <property type="entry name" value="Sec-1-like_dom1"/>
</dbReference>
<dbReference type="SUPFAM" id="SSF56815">
    <property type="entry name" value="Sec1/munc18-like (SM) proteins"/>
    <property type="match status" value="1"/>
</dbReference>
<dbReference type="PANTHER" id="PTHR11679">
    <property type="entry name" value="VESICLE PROTEIN SORTING-ASSOCIATED"/>
    <property type="match status" value="1"/>
</dbReference>
<protein>
    <submittedName>
        <fullName evidence="2">Sec1-like vacuolar protein sorting-associated protein</fullName>
    </submittedName>
</protein>
<accession>A0A5B8MSJ0</accession>
<dbReference type="STRING" id="1764295.A0A5B8MSJ0"/>
<dbReference type="OrthoDB" id="10266265at2759"/>
<dbReference type="Gene3D" id="1.25.40.60">
    <property type="match status" value="1"/>
</dbReference>